<dbReference type="GO" id="GO:0005737">
    <property type="term" value="C:cytoplasm"/>
    <property type="evidence" value="ECO:0007669"/>
    <property type="project" value="TreeGrafter"/>
</dbReference>
<gene>
    <name evidence="5" type="ORF">EBV78_00010</name>
</gene>
<organism evidence="5 6">
    <name type="scientific">Candidatus Fonsibacter lacus</name>
    <dbReference type="NCBI Taxonomy" id="2576439"/>
    <lineage>
        <taxon>Bacteria</taxon>
        <taxon>Pseudomonadati</taxon>
        <taxon>Pseudomonadota</taxon>
        <taxon>Alphaproteobacteria</taxon>
        <taxon>Candidatus Pelagibacterales</taxon>
        <taxon>Candidatus Pelagibacterales incertae sedis</taxon>
        <taxon>Candidatus Fonsibacter</taxon>
    </lineage>
</organism>
<dbReference type="PANTHER" id="PTHR11703:SF2">
    <property type="entry name" value="DEOXYHYPUSINE SYNTHASE-LIKE PROTEIN"/>
    <property type="match status" value="1"/>
</dbReference>
<dbReference type="NCBIfam" id="NF002699">
    <property type="entry name" value="PRK02492.1"/>
    <property type="match status" value="1"/>
</dbReference>
<dbReference type="PANTHER" id="PTHR11703">
    <property type="entry name" value="DEOXYHYPUSINE SYNTHASE"/>
    <property type="match status" value="1"/>
</dbReference>
<protein>
    <recommendedName>
        <fullName evidence="2 4">Deoxyhypusine synthase-like protein</fullName>
        <ecNumber evidence="4">2.5.-.-</ecNumber>
    </recommendedName>
</protein>
<keyword evidence="3 4" id="KW-0808">Transferase</keyword>
<evidence type="ECO:0000313" key="5">
    <source>
        <dbReference type="EMBL" id="NCU62473.1"/>
    </source>
</evidence>
<dbReference type="GO" id="GO:0034038">
    <property type="term" value="F:deoxyhypusine synthase activity"/>
    <property type="evidence" value="ECO:0007669"/>
    <property type="project" value="TreeGrafter"/>
</dbReference>
<dbReference type="InterPro" id="IPR036982">
    <property type="entry name" value="Deoxyhypusine_synthase_sf"/>
</dbReference>
<dbReference type="HAMAP" id="MF_00640">
    <property type="entry name" value="DHS_like"/>
    <property type="match status" value="1"/>
</dbReference>
<dbReference type="EMBL" id="RGGN01000001">
    <property type="protein sequence ID" value="NCU62473.1"/>
    <property type="molecule type" value="Genomic_DNA"/>
</dbReference>
<dbReference type="Proteomes" id="UP000572953">
    <property type="component" value="Unassembled WGS sequence"/>
</dbReference>
<accession>A0A845S437</accession>
<evidence type="ECO:0000256" key="2">
    <source>
        <dbReference type="ARBA" id="ARBA00017979"/>
    </source>
</evidence>
<dbReference type="SUPFAM" id="SSF52467">
    <property type="entry name" value="DHS-like NAD/FAD-binding domain"/>
    <property type="match status" value="1"/>
</dbReference>
<name>A0A845S437_9PROT</name>
<dbReference type="EC" id="2.5.-.-" evidence="4"/>
<dbReference type="InterPro" id="IPR029035">
    <property type="entry name" value="DHS-like_NAD/FAD-binding_dom"/>
</dbReference>
<evidence type="ECO:0000256" key="4">
    <source>
        <dbReference type="HAMAP-Rule" id="MF_00640"/>
    </source>
</evidence>
<proteinExistence type="inferred from homology"/>
<comment type="caution">
    <text evidence="5">The sequence shown here is derived from an EMBL/GenBank/DDBJ whole genome shotgun (WGS) entry which is preliminary data.</text>
</comment>
<dbReference type="AlphaFoldDB" id="A0A845S437"/>
<comment type="similarity">
    <text evidence="1 4">Belongs to the deoxyhypusine synthase family.</text>
</comment>
<dbReference type="Pfam" id="PF01916">
    <property type="entry name" value="DS"/>
    <property type="match status" value="1"/>
</dbReference>
<dbReference type="FunFam" id="3.40.910.10:FF:000006">
    <property type="entry name" value="Probable deoxyhypusine synthase"/>
    <property type="match status" value="1"/>
</dbReference>
<dbReference type="Gene3D" id="3.40.910.10">
    <property type="entry name" value="Deoxyhypusine synthase"/>
    <property type="match status" value="1"/>
</dbReference>
<dbReference type="InterPro" id="IPR023496">
    <property type="entry name" value="Deoxyhypusine_synthase-like"/>
</dbReference>
<reference evidence="5 6" key="1">
    <citation type="submission" date="2018-10" db="EMBL/GenBank/DDBJ databases">
        <title>Iterative Subtractive Binning of Freshwater Chronoseries Metagenomes Recovers Nearly Complete Genomes from over Four Hundred Novel Species.</title>
        <authorList>
            <person name="Rodriguez-R L.M."/>
            <person name="Tsementzi D."/>
            <person name="Luo C."/>
            <person name="Konstantinidis K.T."/>
        </authorList>
    </citation>
    <scope>NUCLEOTIDE SEQUENCE [LARGE SCALE GENOMIC DNA]</scope>
    <source>
        <strain evidence="5">WB7_2B_003</strain>
    </source>
</reference>
<sequence>MSKSSNPTIGHNKSSFLNKAIEHIDITSFDARPIIDGMSKMSFTSRETANAAQIYNEMLNDKNCTIFLTLAGSTSAAGCMKVYADLVKNNMVDAIVSTGASIVDMDFFEALGFKHYQGSQFQNDNVLREHYIDRIYDTYIDEDQLQACDKTVGEIADQLEPRPYTSREFIKEMGKYLTKHSKKKESLIQLAYENDVPIFCPAFTDSSAGFGLVMHQERNPKKHLTIDSVRDFRELTEIKIKSKTSGLLMIGGGVPKNYIQDTVICAELLGKEVDMHKYAIQITVADVRDGACSSSTLKEASSWGKVDTAREQMVFAEATSVIPLIASDAFHRGYWKNRPKRSFSKLFK</sequence>
<evidence type="ECO:0000256" key="3">
    <source>
        <dbReference type="ARBA" id="ARBA00022679"/>
    </source>
</evidence>
<evidence type="ECO:0000313" key="6">
    <source>
        <dbReference type="Proteomes" id="UP000572953"/>
    </source>
</evidence>
<dbReference type="InterPro" id="IPR002773">
    <property type="entry name" value="Deoxyhypusine_synthase"/>
</dbReference>
<evidence type="ECO:0000256" key="1">
    <source>
        <dbReference type="ARBA" id="ARBA00009892"/>
    </source>
</evidence>